<feature type="transmembrane region" description="Helical" evidence="6">
    <location>
        <begin position="135"/>
        <end position="151"/>
    </location>
</feature>
<feature type="transmembrane region" description="Helical" evidence="6">
    <location>
        <begin position="57"/>
        <end position="75"/>
    </location>
</feature>
<dbReference type="Proteomes" id="UP000286746">
    <property type="component" value="Unassembled WGS sequence"/>
</dbReference>
<comment type="subcellular location">
    <subcellularLocation>
        <location evidence="1">Membrane</location>
        <topology evidence="1">Multi-pass membrane protein</topology>
    </subcellularLocation>
</comment>
<dbReference type="InterPro" id="IPR049453">
    <property type="entry name" value="Memb_transporter_dom"/>
</dbReference>
<evidence type="ECO:0000259" key="7">
    <source>
        <dbReference type="Pfam" id="PF13515"/>
    </source>
</evidence>
<feature type="transmembrane region" description="Helical" evidence="6">
    <location>
        <begin position="163"/>
        <end position="183"/>
    </location>
</feature>
<feature type="transmembrane region" description="Helical" evidence="6">
    <location>
        <begin position="112"/>
        <end position="128"/>
    </location>
</feature>
<feature type="domain" description="Integral membrane bound transporter" evidence="7">
    <location>
        <begin position="53"/>
        <end position="173"/>
    </location>
</feature>
<comment type="caution">
    <text evidence="8">The sequence shown here is derived from an EMBL/GenBank/DDBJ whole genome shotgun (WGS) entry which is preliminary data.</text>
</comment>
<evidence type="ECO:0000313" key="8">
    <source>
        <dbReference type="EMBL" id="GCD42430.1"/>
    </source>
</evidence>
<keyword evidence="4 6" id="KW-0472">Membrane</keyword>
<sequence>MAEASGTAGWRWVWWEVAAVGRTVRGAVRGSGPERDTVVQSLKAAGAAVTAWALTGWWLNAPLALMAPWTALALVDATVYRSLRSGLQQLVVIVLGALLASAAMAVTDGSTLGAMLIVLPVMTLVGTHRRLGAQGIYGATTALFVITYGAYSLTEVGHRLMETAIGAVIGIAVNALILPPVHLRNVHDQLRRLPRESAELLRIMAEGLRDEEWSATDAAGWHDRARRLGQVLRALASAREWNAESSRFNPGFRLRRTGPPPPPPEKADVVWERAVAHLSAITRTLAGTAGEKARLTAPGAAFLRRYADLADEAATLCRAEEDLMADSERAEAGERYRRARARAQELYDGLSDDFREQRDPPAAAASGELLVEMKQLLHELTHFGEGEPDAPKNAESAESAESTESAEGTQNSESKARARKPGGRKNAWRQGKPGREGKPGRPKPGEPRGRDRTAAAADTPVRPTDPG</sequence>
<gene>
    <name evidence="8" type="ORF">GKJPGBOP_02093</name>
</gene>
<dbReference type="RefSeq" id="WP_246177297.1">
    <property type="nucleotide sequence ID" value="NZ_BHZD01000001.1"/>
</dbReference>
<feature type="transmembrane region" description="Helical" evidence="6">
    <location>
        <begin position="87"/>
        <end position="106"/>
    </location>
</feature>
<evidence type="ECO:0000313" key="9">
    <source>
        <dbReference type="Proteomes" id="UP000286746"/>
    </source>
</evidence>
<protein>
    <submittedName>
        <fullName evidence="8">FUSC family protein</fullName>
    </submittedName>
</protein>
<dbReference type="EMBL" id="BHZD01000001">
    <property type="protein sequence ID" value="GCD42430.1"/>
    <property type="molecule type" value="Genomic_DNA"/>
</dbReference>
<feature type="compositionally biased region" description="Basic residues" evidence="5">
    <location>
        <begin position="417"/>
        <end position="427"/>
    </location>
</feature>
<feature type="compositionally biased region" description="Low complexity" evidence="5">
    <location>
        <begin position="454"/>
        <end position="467"/>
    </location>
</feature>
<evidence type="ECO:0000256" key="3">
    <source>
        <dbReference type="ARBA" id="ARBA00022989"/>
    </source>
</evidence>
<organism evidence="8 9">
    <name type="scientific">Streptomyces paromomycinus</name>
    <name type="common">Streptomyces rimosus subsp. paromomycinus</name>
    <dbReference type="NCBI Taxonomy" id="92743"/>
    <lineage>
        <taxon>Bacteria</taxon>
        <taxon>Bacillati</taxon>
        <taxon>Actinomycetota</taxon>
        <taxon>Actinomycetes</taxon>
        <taxon>Kitasatosporales</taxon>
        <taxon>Streptomycetaceae</taxon>
        <taxon>Streptomyces</taxon>
    </lineage>
</organism>
<evidence type="ECO:0000256" key="1">
    <source>
        <dbReference type="ARBA" id="ARBA00004141"/>
    </source>
</evidence>
<evidence type="ECO:0000256" key="6">
    <source>
        <dbReference type="SAM" id="Phobius"/>
    </source>
</evidence>
<feature type="compositionally biased region" description="Low complexity" evidence="5">
    <location>
        <begin position="394"/>
        <end position="407"/>
    </location>
</feature>
<dbReference type="AlphaFoldDB" id="A0A401VZC0"/>
<feature type="region of interest" description="Disordered" evidence="5">
    <location>
        <begin position="383"/>
        <end position="467"/>
    </location>
</feature>
<proteinExistence type="predicted"/>
<accession>A0A401VZC0</accession>
<dbReference type="Pfam" id="PF13515">
    <property type="entry name" value="FUSC_2"/>
    <property type="match status" value="1"/>
</dbReference>
<keyword evidence="9" id="KW-1185">Reference proteome</keyword>
<name>A0A401VZC0_STREY</name>
<feature type="compositionally biased region" description="Basic and acidic residues" evidence="5">
    <location>
        <begin position="433"/>
        <end position="453"/>
    </location>
</feature>
<evidence type="ECO:0000256" key="5">
    <source>
        <dbReference type="SAM" id="MobiDB-lite"/>
    </source>
</evidence>
<dbReference type="GO" id="GO:0005886">
    <property type="term" value="C:plasma membrane"/>
    <property type="evidence" value="ECO:0007669"/>
    <property type="project" value="UniProtKB-SubCell"/>
</dbReference>
<evidence type="ECO:0000256" key="4">
    <source>
        <dbReference type="ARBA" id="ARBA00023136"/>
    </source>
</evidence>
<evidence type="ECO:0000256" key="2">
    <source>
        <dbReference type="ARBA" id="ARBA00022692"/>
    </source>
</evidence>
<feature type="compositionally biased region" description="Basic and acidic residues" evidence="5">
    <location>
        <begin position="383"/>
        <end position="392"/>
    </location>
</feature>
<reference evidence="8 9" key="1">
    <citation type="submission" date="2018-11" db="EMBL/GenBank/DDBJ databases">
        <title>Whole genome sequence of Streptomyces paromomycinus NBRC 15454(T).</title>
        <authorList>
            <person name="Komaki H."/>
            <person name="Tamura T."/>
        </authorList>
    </citation>
    <scope>NUCLEOTIDE SEQUENCE [LARGE SCALE GENOMIC DNA]</scope>
    <source>
        <strain evidence="8 9">NBRC 15454</strain>
    </source>
</reference>
<keyword evidence="2 6" id="KW-0812">Transmembrane</keyword>
<keyword evidence="3 6" id="KW-1133">Transmembrane helix</keyword>